<feature type="transmembrane region" description="Helical" evidence="7">
    <location>
        <begin position="155"/>
        <end position="172"/>
    </location>
</feature>
<dbReference type="GO" id="GO:0005886">
    <property type="term" value="C:plasma membrane"/>
    <property type="evidence" value="ECO:0007669"/>
    <property type="project" value="UniProtKB-SubCell"/>
</dbReference>
<feature type="transmembrane region" description="Helical" evidence="7">
    <location>
        <begin position="82"/>
        <end position="98"/>
    </location>
</feature>
<evidence type="ECO:0000256" key="5">
    <source>
        <dbReference type="ARBA" id="ARBA00023136"/>
    </source>
</evidence>
<feature type="transmembrane region" description="Helical" evidence="7">
    <location>
        <begin position="54"/>
        <end position="75"/>
    </location>
</feature>
<dbReference type="PANTHER" id="PTHR33545">
    <property type="entry name" value="UPF0750 MEMBRANE PROTEIN YITT-RELATED"/>
    <property type="match status" value="1"/>
</dbReference>
<evidence type="ECO:0000256" key="4">
    <source>
        <dbReference type="ARBA" id="ARBA00022989"/>
    </source>
</evidence>
<protein>
    <submittedName>
        <fullName evidence="9">YitT family protein</fullName>
    </submittedName>
</protein>
<feature type="compositionally biased region" description="Basic and acidic residues" evidence="6">
    <location>
        <begin position="283"/>
        <end position="292"/>
    </location>
</feature>
<comment type="caution">
    <text evidence="9">The sequence shown here is derived from an EMBL/GenBank/DDBJ whole genome shotgun (WGS) entry which is preliminary data.</text>
</comment>
<feature type="domain" description="DUF2179" evidence="8">
    <location>
        <begin position="225"/>
        <end position="279"/>
    </location>
</feature>
<feature type="compositionally biased region" description="Basic and acidic residues" evidence="6">
    <location>
        <begin position="304"/>
        <end position="315"/>
    </location>
</feature>
<dbReference type="Pfam" id="PF02588">
    <property type="entry name" value="YitT_membrane"/>
    <property type="match status" value="1"/>
</dbReference>
<evidence type="ECO:0000256" key="3">
    <source>
        <dbReference type="ARBA" id="ARBA00022692"/>
    </source>
</evidence>
<evidence type="ECO:0000259" key="8">
    <source>
        <dbReference type="Pfam" id="PF10035"/>
    </source>
</evidence>
<dbReference type="Proteomes" id="UP000823619">
    <property type="component" value="Unassembled WGS sequence"/>
</dbReference>
<reference evidence="9" key="2">
    <citation type="journal article" date="2021" name="PeerJ">
        <title>Extensive microbial diversity within the chicken gut microbiome revealed by metagenomics and culture.</title>
        <authorList>
            <person name="Gilroy R."/>
            <person name="Ravi A."/>
            <person name="Getino M."/>
            <person name="Pursley I."/>
            <person name="Horton D.L."/>
            <person name="Alikhan N.F."/>
            <person name="Baker D."/>
            <person name="Gharbi K."/>
            <person name="Hall N."/>
            <person name="Watson M."/>
            <person name="Adriaenssens E.M."/>
            <person name="Foster-Nyarko E."/>
            <person name="Jarju S."/>
            <person name="Secka A."/>
            <person name="Antonio M."/>
            <person name="Oren A."/>
            <person name="Chaudhuri R.R."/>
            <person name="La Ragione R."/>
            <person name="Hildebrand F."/>
            <person name="Pallen M.J."/>
        </authorList>
    </citation>
    <scope>NUCLEOTIDE SEQUENCE</scope>
    <source>
        <strain evidence="9">D5-748</strain>
    </source>
</reference>
<dbReference type="InterPro" id="IPR003740">
    <property type="entry name" value="YitT"/>
</dbReference>
<evidence type="ECO:0000256" key="7">
    <source>
        <dbReference type="SAM" id="Phobius"/>
    </source>
</evidence>
<dbReference type="PANTHER" id="PTHR33545:SF5">
    <property type="entry name" value="UPF0750 MEMBRANE PROTEIN YITT"/>
    <property type="match status" value="1"/>
</dbReference>
<accession>A0A9D9H8E2</accession>
<organism evidence="9 10">
    <name type="scientific">Candidatus Cryptobacteroides merdavium</name>
    <dbReference type="NCBI Taxonomy" id="2840769"/>
    <lineage>
        <taxon>Bacteria</taxon>
        <taxon>Pseudomonadati</taxon>
        <taxon>Bacteroidota</taxon>
        <taxon>Bacteroidia</taxon>
        <taxon>Bacteroidales</taxon>
        <taxon>Candidatus Cryptobacteroides</taxon>
    </lineage>
</organism>
<dbReference type="EMBL" id="JADIMO010000035">
    <property type="protein sequence ID" value="MBO8444705.1"/>
    <property type="molecule type" value="Genomic_DNA"/>
</dbReference>
<evidence type="ECO:0000313" key="10">
    <source>
        <dbReference type="Proteomes" id="UP000823619"/>
    </source>
</evidence>
<dbReference type="InterPro" id="IPR015867">
    <property type="entry name" value="N-reg_PII/ATP_PRibTrfase_C"/>
</dbReference>
<dbReference type="InterPro" id="IPR051461">
    <property type="entry name" value="UPF0750_membrane"/>
</dbReference>
<evidence type="ECO:0000256" key="1">
    <source>
        <dbReference type="ARBA" id="ARBA00004651"/>
    </source>
</evidence>
<sequence>MKNFLSVFKDYSILTFGTVIYVLAWTSFLIPNGIASGGGTGLCTIVYFASNETIPVSTSFFILNAILLIIGFLVLGKAFGFKTIYVIILSTVLFDVFPRLDWTVTFDEKFLEAVVGGILEAVGIGIVLLKGGSTGGTDIAAMIVNKYWPVSPGKVYLFSDIFIIASILLIPGKTLEDMIYGYIVMITFSFMVDFVLLGQKSSVQLLIFSSKYQEIADRITRDMRRGVTALKSIGWYSKADSNVLLVIVRRHQLHDIVSIIKSIDHSAFVSVSSASDVYGEGFDEMKTGPDLKKKQKKLSGTSKDAVRTDGKADEN</sequence>
<evidence type="ECO:0000313" key="9">
    <source>
        <dbReference type="EMBL" id="MBO8444705.1"/>
    </source>
</evidence>
<evidence type="ECO:0000256" key="6">
    <source>
        <dbReference type="SAM" id="MobiDB-lite"/>
    </source>
</evidence>
<feature type="region of interest" description="Disordered" evidence="6">
    <location>
        <begin position="279"/>
        <end position="315"/>
    </location>
</feature>
<dbReference type="AlphaFoldDB" id="A0A9D9H8E2"/>
<feature type="transmembrane region" description="Helical" evidence="7">
    <location>
        <begin position="178"/>
        <end position="197"/>
    </location>
</feature>
<dbReference type="Gene3D" id="3.30.70.120">
    <property type="match status" value="1"/>
</dbReference>
<proteinExistence type="predicted"/>
<keyword evidence="3 7" id="KW-0812">Transmembrane</keyword>
<feature type="transmembrane region" description="Helical" evidence="7">
    <location>
        <begin position="12"/>
        <end position="34"/>
    </location>
</feature>
<dbReference type="InterPro" id="IPR019264">
    <property type="entry name" value="DUF2179"/>
</dbReference>
<dbReference type="Pfam" id="PF10035">
    <property type="entry name" value="DUF2179"/>
    <property type="match status" value="1"/>
</dbReference>
<name>A0A9D9H8E2_9BACT</name>
<dbReference type="CDD" id="cd16380">
    <property type="entry name" value="YitT_C"/>
    <property type="match status" value="1"/>
</dbReference>
<dbReference type="PIRSF" id="PIRSF006483">
    <property type="entry name" value="Membrane_protein_YitT"/>
    <property type="match status" value="1"/>
</dbReference>
<evidence type="ECO:0000256" key="2">
    <source>
        <dbReference type="ARBA" id="ARBA00022475"/>
    </source>
</evidence>
<reference evidence="9" key="1">
    <citation type="submission" date="2020-10" db="EMBL/GenBank/DDBJ databases">
        <authorList>
            <person name="Gilroy R."/>
        </authorList>
    </citation>
    <scope>NUCLEOTIDE SEQUENCE</scope>
    <source>
        <strain evidence="9">D5-748</strain>
    </source>
</reference>
<keyword evidence="5 7" id="KW-0472">Membrane</keyword>
<feature type="transmembrane region" description="Helical" evidence="7">
    <location>
        <begin position="110"/>
        <end position="129"/>
    </location>
</feature>
<gene>
    <name evidence="9" type="ORF">IAC23_03285</name>
</gene>
<keyword evidence="2" id="KW-1003">Cell membrane</keyword>
<keyword evidence="4 7" id="KW-1133">Transmembrane helix</keyword>
<comment type="subcellular location">
    <subcellularLocation>
        <location evidence="1">Cell membrane</location>
        <topology evidence="1">Multi-pass membrane protein</topology>
    </subcellularLocation>
</comment>